<evidence type="ECO:0008006" key="4">
    <source>
        <dbReference type="Google" id="ProtNLM"/>
    </source>
</evidence>
<evidence type="ECO:0000256" key="1">
    <source>
        <dbReference type="SAM" id="Phobius"/>
    </source>
</evidence>
<dbReference type="RefSeq" id="WP_133236151.1">
    <property type="nucleotide sequence ID" value="NZ_SOZE01000042.1"/>
</dbReference>
<sequence>MPHIRKLLWYFYKPILLWNSAFTLTCLGLVCYYGGKVAGFVLFFKLMGYASTTFLQSYTAKNVYMFYRNAGYSVRRMYAYTYAMDLTIYFFLLTVCLLLLK</sequence>
<reference evidence="2 3" key="1">
    <citation type="journal article" date="2017" name="Int. J. Syst. Evol. Microbiol.">
        <title>Mucilaginibacterpsychrotolerans sp. nov., isolated from peatlands.</title>
        <authorList>
            <person name="Deng Y."/>
            <person name="Shen L."/>
            <person name="Xu B."/>
            <person name="Liu Y."/>
            <person name="Gu Z."/>
            <person name="Liu H."/>
            <person name="Zhou Y."/>
        </authorList>
    </citation>
    <scope>NUCLEOTIDE SEQUENCE [LARGE SCALE GENOMIC DNA]</scope>
    <source>
        <strain evidence="2 3">NH7-4</strain>
    </source>
</reference>
<keyword evidence="1" id="KW-1133">Transmembrane helix</keyword>
<protein>
    <recommendedName>
        <fullName evidence="4">ABC transporter permease</fullName>
    </recommendedName>
</protein>
<dbReference type="OrthoDB" id="796221at2"/>
<feature type="transmembrane region" description="Helical" evidence="1">
    <location>
        <begin position="79"/>
        <end position="100"/>
    </location>
</feature>
<dbReference type="AlphaFoldDB" id="A0A4Y8S4G4"/>
<dbReference type="EMBL" id="SOZE01000042">
    <property type="protein sequence ID" value="TFF33571.1"/>
    <property type="molecule type" value="Genomic_DNA"/>
</dbReference>
<gene>
    <name evidence="2" type="ORF">E2R66_25180</name>
</gene>
<keyword evidence="1" id="KW-0812">Transmembrane</keyword>
<evidence type="ECO:0000313" key="2">
    <source>
        <dbReference type="EMBL" id="TFF33571.1"/>
    </source>
</evidence>
<organism evidence="2 3">
    <name type="scientific">Mucilaginibacter psychrotolerans</name>
    <dbReference type="NCBI Taxonomy" id="1524096"/>
    <lineage>
        <taxon>Bacteria</taxon>
        <taxon>Pseudomonadati</taxon>
        <taxon>Bacteroidota</taxon>
        <taxon>Sphingobacteriia</taxon>
        <taxon>Sphingobacteriales</taxon>
        <taxon>Sphingobacteriaceae</taxon>
        <taxon>Mucilaginibacter</taxon>
    </lineage>
</organism>
<evidence type="ECO:0000313" key="3">
    <source>
        <dbReference type="Proteomes" id="UP000297540"/>
    </source>
</evidence>
<feature type="transmembrane region" description="Helical" evidence="1">
    <location>
        <begin position="40"/>
        <end position="59"/>
    </location>
</feature>
<dbReference type="Proteomes" id="UP000297540">
    <property type="component" value="Unassembled WGS sequence"/>
</dbReference>
<accession>A0A4Y8S4G4</accession>
<name>A0A4Y8S4G4_9SPHI</name>
<keyword evidence="3" id="KW-1185">Reference proteome</keyword>
<comment type="caution">
    <text evidence="2">The sequence shown here is derived from an EMBL/GenBank/DDBJ whole genome shotgun (WGS) entry which is preliminary data.</text>
</comment>
<keyword evidence="1" id="KW-0472">Membrane</keyword>
<feature type="transmembrane region" description="Helical" evidence="1">
    <location>
        <begin position="15"/>
        <end position="33"/>
    </location>
</feature>
<proteinExistence type="predicted"/>